<dbReference type="EMBL" id="JTDI01000003">
    <property type="protein sequence ID" value="KHK90949.1"/>
    <property type="molecule type" value="Genomic_DNA"/>
</dbReference>
<evidence type="ECO:0008006" key="3">
    <source>
        <dbReference type="Google" id="ProtNLM"/>
    </source>
</evidence>
<dbReference type="InterPro" id="IPR027417">
    <property type="entry name" value="P-loop_NTPase"/>
</dbReference>
<evidence type="ECO:0000313" key="2">
    <source>
        <dbReference type="Proteomes" id="UP000031057"/>
    </source>
</evidence>
<name>A0A0B1ZNV5_9SPHN</name>
<reference evidence="1 2" key="1">
    <citation type="submission" date="2014-10" db="EMBL/GenBank/DDBJ databases">
        <title>Genome sequence of Novosphingobium malaysiense MUSC 273(T).</title>
        <authorList>
            <person name="Lee L.-H."/>
        </authorList>
    </citation>
    <scope>NUCLEOTIDE SEQUENCE [LARGE SCALE GENOMIC DNA]</scope>
    <source>
        <strain evidence="1 2">MUSC 273</strain>
    </source>
</reference>
<comment type="caution">
    <text evidence="1">The sequence shown here is derived from an EMBL/GenBank/DDBJ whole genome shotgun (WGS) entry which is preliminary data.</text>
</comment>
<dbReference type="Proteomes" id="UP000031057">
    <property type="component" value="Unassembled WGS sequence"/>
</dbReference>
<keyword evidence="2" id="KW-1185">Reference proteome</keyword>
<dbReference type="Pfam" id="PF07931">
    <property type="entry name" value="CPT"/>
    <property type="match status" value="1"/>
</dbReference>
<dbReference type="Gene3D" id="3.40.50.300">
    <property type="entry name" value="P-loop containing nucleotide triphosphate hydrolases"/>
    <property type="match status" value="1"/>
</dbReference>
<gene>
    <name evidence="1" type="ORF">LK12_08360</name>
</gene>
<proteinExistence type="predicted"/>
<dbReference type="SUPFAM" id="SSF52540">
    <property type="entry name" value="P-loop containing nucleoside triphosphate hydrolases"/>
    <property type="match status" value="1"/>
</dbReference>
<sequence>MGKAVTGRILLLTGSTGAGKTTTCNLLVDQLEGFWLHFGIDLFLGRVVARKFVDGGCCSHQGVHGAPDDPADPEGPWHLDMGRYGLDAIRSFHRMAAAAVRDGQNLVIDHIATVDPPILQDCAEVFAGLPVYFVGLKPPPEVSPRRIDARLESIVASLGRDHAVRNSEAKKRVAQSLYAQIFAHDTFDLVIDTARHPPEAVAAQIMAQMRDCRGRAFPELARRFADRS</sequence>
<dbReference type="STRING" id="1348853.LK12_08360"/>
<accession>A0A0B1ZNV5</accession>
<dbReference type="AlphaFoldDB" id="A0A0B1ZNV5"/>
<evidence type="ECO:0000313" key="1">
    <source>
        <dbReference type="EMBL" id="KHK90949.1"/>
    </source>
</evidence>
<organism evidence="1 2">
    <name type="scientific">Novosphingobium malaysiense</name>
    <dbReference type="NCBI Taxonomy" id="1348853"/>
    <lineage>
        <taxon>Bacteria</taxon>
        <taxon>Pseudomonadati</taxon>
        <taxon>Pseudomonadota</taxon>
        <taxon>Alphaproteobacteria</taxon>
        <taxon>Sphingomonadales</taxon>
        <taxon>Sphingomonadaceae</taxon>
        <taxon>Novosphingobium</taxon>
    </lineage>
</organism>
<protein>
    <recommendedName>
        <fullName evidence="3">Chloramphenicol phosphotransferase</fullName>
    </recommendedName>
</protein>